<evidence type="ECO:0008006" key="3">
    <source>
        <dbReference type="Google" id="ProtNLM"/>
    </source>
</evidence>
<evidence type="ECO:0000313" key="1">
    <source>
        <dbReference type="EMBL" id="GCL69055.1"/>
    </source>
</evidence>
<accession>A0A480BAU5</accession>
<dbReference type="EMBL" id="BJCR01000024">
    <property type="protein sequence ID" value="GCL69055.1"/>
    <property type="molecule type" value="Genomic_DNA"/>
</dbReference>
<dbReference type="SUPFAM" id="SSF52540">
    <property type="entry name" value="P-loop containing nucleoside triphosphate hydrolases"/>
    <property type="match status" value="1"/>
</dbReference>
<comment type="caution">
    <text evidence="1">The sequence shown here is derived from an EMBL/GenBank/DDBJ whole genome shotgun (WGS) entry which is preliminary data.</text>
</comment>
<reference evidence="1 2" key="1">
    <citation type="submission" date="2019-03" db="EMBL/GenBank/DDBJ databases">
        <title>Draft genome sequences of two Veillonella tobetsuensis clinical isolates from intraoperative bronchial fluids of elderly patients with pulmonary carcinoma.</title>
        <authorList>
            <person name="Akiyama T."/>
        </authorList>
    </citation>
    <scope>NUCLEOTIDE SEQUENCE [LARGE SCALE GENOMIC DNA]</scope>
    <source>
        <strain evidence="1 2">PAGU 1579</strain>
    </source>
</reference>
<organism evidence="1 2">
    <name type="scientific">Veillonella tobetsuensis</name>
    <dbReference type="NCBI Taxonomy" id="1110546"/>
    <lineage>
        <taxon>Bacteria</taxon>
        <taxon>Bacillati</taxon>
        <taxon>Bacillota</taxon>
        <taxon>Negativicutes</taxon>
        <taxon>Veillonellales</taxon>
        <taxon>Veillonellaceae</taxon>
        <taxon>Veillonella</taxon>
    </lineage>
</organism>
<sequence length="93" mass="10384">MGRVMCSLLKPFKGSMEIDGLDLYNSKDSLEPGTLAVVFQDYTTSVNTRFTVRDIINESFIVLKCRTGETIDVNAECIKLLELVGLSEDFLNT</sequence>
<keyword evidence="2" id="KW-1185">Reference proteome</keyword>
<protein>
    <recommendedName>
        <fullName evidence="3">ABC transporter domain-containing protein</fullName>
    </recommendedName>
</protein>
<proteinExistence type="predicted"/>
<evidence type="ECO:0000313" key="2">
    <source>
        <dbReference type="Proteomes" id="UP000303581"/>
    </source>
</evidence>
<dbReference type="Proteomes" id="UP000303581">
    <property type="component" value="Unassembled WGS sequence"/>
</dbReference>
<name>A0A480BAU5_9FIRM</name>
<gene>
    <name evidence="1" type="ORF">PAGU1579_08240</name>
</gene>
<dbReference type="AlphaFoldDB" id="A0A480BAU5"/>
<dbReference type="InterPro" id="IPR027417">
    <property type="entry name" value="P-loop_NTPase"/>
</dbReference>
<dbReference type="Gene3D" id="3.40.50.300">
    <property type="entry name" value="P-loop containing nucleotide triphosphate hydrolases"/>
    <property type="match status" value="1"/>
</dbReference>